<keyword evidence="3" id="KW-1003">Cell membrane</keyword>
<dbReference type="InterPro" id="IPR050901">
    <property type="entry name" value="BP-dep_ABC_trans_perm"/>
</dbReference>
<dbReference type="PROSITE" id="PS50928">
    <property type="entry name" value="ABC_TM1"/>
    <property type="match status" value="1"/>
</dbReference>
<dbReference type="InterPro" id="IPR000515">
    <property type="entry name" value="MetI-like"/>
</dbReference>
<evidence type="ECO:0000256" key="6">
    <source>
        <dbReference type="ARBA" id="ARBA00023136"/>
    </source>
</evidence>
<feature type="non-terminal residue" evidence="9">
    <location>
        <position position="1"/>
    </location>
</feature>
<feature type="transmembrane region" description="Helical" evidence="7">
    <location>
        <begin position="80"/>
        <end position="99"/>
    </location>
</feature>
<dbReference type="PANTHER" id="PTHR32243:SF18">
    <property type="entry name" value="INNER MEMBRANE ABC TRANSPORTER PERMEASE PROTEIN YCJP"/>
    <property type="match status" value="1"/>
</dbReference>
<evidence type="ECO:0000313" key="9">
    <source>
        <dbReference type="EMBL" id="TES85152.1"/>
    </source>
</evidence>
<protein>
    <submittedName>
        <fullName evidence="9">Carbohydrate ABC transporter permease</fullName>
    </submittedName>
</protein>
<comment type="subcellular location">
    <subcellularLocation>
        <location evidence="1 7">Cell membrane</location>
        <topology evidence="1 7">Multi-pass membrane protein</topology>
    </subcellularLocation>
</comment>
<evidence type="ECO:0000313" key="10">
    <source>
        <dbReference type="Proteomes" id="UP000320781"/>
    </source>
</evidence>
<evidence type="ECO:0000256" key="3">
    <source>
        <dbReference type="ARBA" id="ARBA00022475"/>
    </source>
</evidence>
<evidence type="ECO:0000259" key="8">
    <source>
        <dbReference type="PROSITE" id="PS50928"/>
    </source>
</evidence>
<keyword evidence="2 7" id="KW-0813">Transport</keyword>
<feature type="transmembrane region" description="Helical" evidence="7">
    <location>
        <begin position="12"/>
        <end position="33"/>
    </location>
</feature>
<dbReference type="CDD" id="cd06261">
    <property type="entry name" value="TM_PBP2"/>
    <property type="match status" value="1"/>
</dbReference>
<dbReference type="Gene3D" id="1.10.3720.10">
    <property type="entry name" value="MetI-like"/>
    <property type="match status" value="1"/>
</dbReference>
<evidence type="ECO:0000256" key="5">
    <source>
        <dbReference type="ARBA" id="ARBA00022989"/>
    </source>
</evidence>
<reference evidence="9 10" key="1">
    <citation type="submission" date="2019-03" db="EMBL/GenBank/DDBJ databases">
        <title>Metabolic potential of uncultured bacteria and archaea associated with petroleum seepage in deep-sea sediments.</title>
        <authorList>
            <person name="Dong X."/>
            <person name="Hubert C."/>
        </authorList>
    </citation>
    <scope>NUCLEOTIDE SEQUENCE [LARGE SCALE GENOMIC DNA]</scope>
    <source>
        <strain evidence="9">E44_bin92</strain>
    </source>
</reference>
<accession>A0A523QHX8</accession>
<feature type="transmembrane region" description="Helical" evidence="7">
    <location>
        <begin position="111"/>
        <end position="132"/>
    </location>
</feature>
<feature type="transmembrane region" description="Helical" evidence="7">
    <location>
        <begin position="144"/>
        <end position="167"/>
    </location>
</feature>
<dbReference type="PANTHER" id="PTHR32243">
    <property type="entry name" value="MALTOSE TRANSPORT SYSTEM PERMEASE-RELATED"/>
    <property type="match status" value="1"/>
</dbReference>
<dbReference type="Proteomes" id="UP000320781">
    <property type="component" value="Unassembled WGS sequence"/>
</dbReference>
<evidence type="ECO:0000256" key="1">
    <source>
        <dbReference type="ARBA" id="ARBA00004651"/>
    </source>
</evidence>
<proteinExistence type="inferred from homology"/>
<sequence>NLSTRRVAEVSINYLVIAIVLVGVMSPFIYVAFSSFKPLKEIMTIRPAFFPHQPTLKNYQTLLLARTPIRNFPLFLFNSLKVSIGTALLTLVLACLGGYSLARYRYRGRELLGRMMLFIYVFPTILLLVPVYKMFSRLNMLDTHFALIIVYTALAVPFCTWLLSSFFRGIPPELEEAAMVDGAKGFTVFCRIVFPLAAPGILTAGAYAFITAWGEYMFALILLMTSAQRTAPLGLATFTAEQYIEWGPLLAGSWLIILPVVVCFLPLAKYFIKGFIAGAVKG</sequence>
<evidence type="ECO:0000256" key="4">
    <source>
        <dbReference type="ARBA" id="ARBA00022692"/>
    </source>
</evidence>
<keyword evidence="4 7" id="KW-0812">Transmembrane</keyword>
<feature type="transmembrane region" description="Helical" evidence="7">
    <location>
        <begin position="188"/>
        <end position="210"/>
    </location>
</feature>
<keyword evidence="5 7" id="KW-1133">Transmembrane helix</keyword>
<dbReference type="AlphaFoldDB" id="A0A523QHX8"/>
<dbReference type="EMBL" id="SOKU01000250">
    <property type="protein sequence ID" value="TES85152.1"/>
    <property type="molecule type" value="Genomic_DNA"/>
</dbReference>
<comment type="caution">
    <text evidence="9">The sequence shown here is derived from an EMBL/GenBank/DDBJ whole genome shotgun (WGS) entry which is preliminary data.</text>
</comment>
<evidence type="ECO:0000256" key="2">
    <source>
        <dbReference type="ARBA" id="ARBA00022448"/>
    </source>
</evidence>
<feature type="domain" description="ABC transmembrane type-1" evidence="8">
    <location>
        <begin position="76"/>
        <end position="267"/>
    </location>
</feature>
<feature type="transmembrane region" description="Helical" evidence="7">
    <location>
        <begin position="250"/>
        <end position="272"/>
    </location>
</feature>
<dbReference type="Pfam" id="PF00528">
    <property type="entry name" value="BPD_transp_1"/>
    <property type="match status" value="1"/>
</dbReference>
<dbReference type="GO" id="GO:0055085">
    <property type="term" value="P:transmembrane transport"/>
    <property type="evidence" value="ECO:0007669"/>
    <property type="project" value="InterPro"/>
</dbReference>
<gene>
    <name evidence="9" type="ORF">E3J95_05120</name>
</gene>
<dbReference type="GO" id="GO:0005886">
    <property type="term" value="C:plasma membrane"/>
    <property type="evidence" value="ECO:0007669"/>
    <property type="project" value="UniProtKB-SubCell"/>
</dbReference>
<name>A0A523QHX8_UNCAE</name>
<organism evidence="9 10">
    <name type="scientific">Aerophobetes bacterium</name>
    <dbReference type="NCBI Taxonomy" id="2030807"/>
    <lineage>
        <taxon>Bacteria</taxon>
        <taxon>Candidatus Aerophobota</taxon>
    </lineage>
</organism>
<comment type="similarity">
    <text evidence="7">Belongs to the binding-protein-dependent transport system permease family.</text>
</comment>
<dbReference type="SUPFAM" id="SSF161098">
    <property type="entry name" value="MetI-like"/>
    <property type="match status" value="1"/>
</dbReference>
<evidence type="ECO:0000256" key="7">
    <source>
        <dbReference type="RuleBase" id="RU363032"/>
    </source>
</evidence>
<dbReference type="InterPro" id="IPR035906">
    <property type="entry name" value="MetI-like_sf"/>
</dbReference>
<keyword evidence="6 7" id="KW-0472">Membrane</keyword>